<dbReference type="GO" id="GO:0006829">
    <property type="term" value="P:zinc ion transport"/>
    <property type="evidence" value="ECO:0007669"/>
    <property type="project" value="UniProtKB-KW"/>
</dbReference>
<keyword evidence="2" id="KW-1003">Cell membrane</keyword>
<dbReference type="InterPro" id="IPR003439">
    <property type="entry name" value="ABC_transporter-like_ATP-bd"/>
</dbReference>
<keyword evidence="12" id="KW-1185">Reference proteome</keyword>
<keyword evidence="4" id="KW-0862">Zinc</keyword>
<feature type="domain" description="ABC transporter" evidence="10">
    <location>
        <begin position="9"/>
        <end position="225"/>
    </location>
</feature>
<dbReference type="PROSITE" id="PS50893">
    <property type="entry name" value="ABC_TRANSPORTER_2"/>
    <property type="match status" value="1"/>
</dbReference>
<dbReference type="AlphaFoldDB" id="A0A3N1XZG6"/>
<evidence type="ECO:0000256" key="5">
    <source>
        <dbReference type="ARBA" id="ARBA00022840"/>
    </source>
</evidence>
<evidence type="ECO:0000256" key="9">
    <source>
        <dbReference type="ARBA" id="ARBA00023136"/>
    </source>
</evidence>
<gene>
    <name evidence="11" type="ORF">EDC57_1167</name>
</gene>
<keyword evidence="7" id="KW-1278">Translocase</keyword>
<comment type="caution">
    <text evidence="11">The sequence shown here is derived from an EMBL/GenBank/DDBJ whole genome shotgun (WGS) entry which is preliminary data.</text>
</comment>
<evidence type="ECO:0000259" key="10">
    <source>
        <dbReference type="PROSITE" id="PS50893"/>
    </source>
</evidence>
<sequence length="240" mass="25892">MAADPGTLLELREVSVAGAGGRPRLEAVSLRLARGEIVTLIGPNGAGKTTLVRVALGLEPPTAGSVWRRPGLRVGYQPQRLALDPRLPLPVRRFLALTGEVPADAARAALAEVGAAHLWDRPLHRLSGGELQRVGLARVLARRPELLVLDEPSQGIDLAGQETLFEVIRRTRDRTGCAVLMVSHDLHLVMAGTDRVLCLDRHVCCQGRPEAVSRDPAFGRLFGSAALALYSHHHDRCEHG</sequence>
<evidence type="ECO:0000256" key="4">
    <source>
        <dbReference type="ARBA" id="ARBA00022833"/>
    </source>
</evidence>
<evidence type="ECO:0000256" key="2">
    <source>
        <dbReference type="ARBA" id="ARBA00022475"/>
    </source>
</evidence>
<protein>
    <submittedName>
        <fullName evidence="11">Zinc transport system ATP-binding protein</fullName>
    </submittedName>
</protein>
<evidence type="ECO:0000256" key="3">
    <source>
        <dbReference type="ARBA" id="ARBA00022741"/>
    </source>
</evidence>
<dbReference type="EMBL" id="RJVI01000002">
    <property type="protein sequence ID" value="ROR31985.1"/>
    <property type="molecule type" value="Genomic_DNA"/>
</dbReference>
<dbReference type="PANTHER" id="PTHR42734">
    <property type="entry name" value="METAL TRANSPORT SYSTEM ATP-BINDING PROTEIN TM_0124-RELATED"/>
    <property type="match status" value="1"/>
</dbReference>
<evidence type="ECO:0000256" key="1">
    <source>
        <dbReference type="ARBA" id="ARBA00022448"/>
    </source>
</evidence>
<dbReference type="GO" id="GO:0010043">
    <property type="term" value="P:response to zinc ion"/>
    <property type="evidence" value="ECO:0007669"/>
    <property type="project" value="TreeGrafter"/>
</dbReference>
<dbReference type="InterPro" id="IPR050153">
    <property type="entry name" value="Metal_Ion_Import_ABC"/>
</dbReference>
<dbReference type="SUPFAM" id="SSF52540">
    <property type="entry name" value="P-loop containing nucleoside triphosphate hydrolases"/>
    <property type="match status" value="1"/>
</dbReference>
<evidence type="ECO:0000256" key="8">
    <source>
        <dbReference type="ARBA" id="ARBA00023065"/>
    </source>
</evidence>
<keyword evidence="3" id="KW-0547">Nucleotide-binding</keyword>
<evidence type="ECO:0000313" key="12">
    <source>
        <dbReference type="Proteomes" id="UP000276634"/>
    </source>
</evidence>
<dbReference type="Gene3D" id="3.40.50.300">
    <property type="entry name" value="P-loop containing nucleotide triphosphate hydrolases"/>
    <property type="match status" value="1"/>
</dbReference>
<keyword evidence="5 11" id="KW-0067">ATP-binding</keyword>
<keyword evidence="9" id="KW-0472">Membrane</keyword>
<dbReference type="PROSITE" id="PS00211">
    <property type="entry name" value="ABC_TRANSPORTER_1"/>
    <property type="match status" value="1"/>
</dbReference>
<accession>A0A3N1XZG6</accession>
<reference evidence="11 12" key="1">
    <citation type="submission" date="2018-11" db="EMBL/GenBank/DDBJ databases">
        <title>Genomic Encyclopedia of Type Strains, Phase IV (KMG-IV): sequencing the most valuable type-strain genomes for metagenomic binning, comparative biology and taxonomic classification.</title>
        <authorList>
            <person name="Goeker M."/>
        </authorList>
    </citation>
    <scope>NUCLEOTIDE SEQUENCE [LARGE SCALE GENOMIC DNA]</scope>
    <source>
        <strain evidence="11 12">DSM 100275</strain>
    </source>
</reference>
<dbReference type="InterPro" id="IPR003593">
    <property type="entry name" value="AAA+_ATPase"/>
</dbReference>
<proteinExistence type="predicted"/>
<keyword evidence="6" id="KW-0864">Zinc transport</keyword>
<dbReference type="InterPro" id="IPR027417">
    <property type="entry name" value="P-loop_NTPase"/>
</dbReference>
<name>A0A3N1XZG6_9GAMM</name>
<keyword evidence="1" id="KW-0813">Transport</keyword>
<dbReference type="SMART" id="SM00382">
    <property type="entry name" value="AAA"/>
    <property type="match status" value="1"/>
</dbReference>
<dbReference type="GO" id="GO:0016887">
    <property type="term" value="F:ATP hydrolysis activity"/>
    <property type="evidence" value="ECO:0007669"/>
    <property type="project" value="InterPro"/>
</dbReference>
<dbReference type="Pfam" id="PF00005">
    <property type="entry name" value="ABC_tran"/>
    <property type="match status" value="1"/>
</dbReference>
<dbReference type="RefSeq" id="WP_123400969.1">
    <property type="nucleotide sequence ID" value="NZ_RJVI01000002.1"/>
</dbReference>
<keyword evidence="8" id="KW-0406">Ion transport</keyword>
<evidence type="ECO:0000313" key="11">
    <source>
        <dbReference type="EMBL" id="ROR31985.1"/>
    </source>
</evidence>
<evidence type="ECO:0000256" key="6">
    <source>
        <dbReference type="ARBA" id="ARBA00022906"/>
    </source>
</evidence>
<dbReference type="InterPro" id="IPR017871">
    <property type="entry name" value="ABC_transporter-like_CS"/>
</dbReference>
<dbReference type="Proteomes" id="UP000276634">
    <property type="component" value="Unassembled WGS sequence"/>
</dbReference>
<dbReference type="GO" id="GO:0005524">
    <property type="term" value="F:ATP binding"/>
    <property type="evidence" value="ECO:0007669"/>
    <property type="project" value="UniProtKB-KW"/>
</dbReference>
<dbReference type="PANTHER" id="PTHR42734:SF9">
    <property type="entry name" value="ZINC IMPORT ATP-BINDING PROTEIN ZNUC"/>
    <property type="match status" value="1"/>
</dbReference>
<evidence type="ECO:0000256" key="7">
    <source>
        <dbReference type="ARBA" id="ARBA00022967"/>
    </source>
</evidence>
<organism evidence="11 12">
    <name type="scientific">Inmirania thermothiophila</name>
    <dbReference type="NCBI Taxonomy" id="1750597"/>
    <lineage>
        <taxon>Bacteria</taxon>
        <taxon>Pseudomonadati</taxon>
        <taxon>Pseudomonadota</taxon>
        <taxon>Gammaproteobacteria</taxon>
        <taxon>Chromatiales</taxon>
        <taxon>Ectothiorhodospiraceae</taxon>
        <taxon>Inmirania</taxon>
    </lineage>
</organism>
<dbReference type="OrthoDB" id="9806726at2"/>